<dbReference type="EC" id="2.7.13.3" evidence="2"/>
<feature type="transmembrane region" description="Helical" evidence="11">
    <location>
        <begin position="12"/>
        <end position="29"/>
    </location>
</feature>
<proteinExistence type="predicted"/>
<organism evidence="15 16">
    <name type="scientific">Nocardiopsis alba</name>
    <dbReference type="NCBI Taxonomy" id="53437"/>
    <lineage>
        <taxon>Bacteria</taxon>
        <taxon>Bacillati</taxon>
        <taxon>Actinomycetota</taxon>
        <taxon>Actinomycetes</taxon>
        <taxon>Streptosporangiales</taxon>
        <taxon>Nocardiopsidaceae</taxon>
        <taxon>Nocardiopsis</taxon>
    </lineage>
</organism>
<dbReference type="PANTHER" id="PTHR24421">
    <property type="entry name" value="NITRATE/NITRITE SENSOR PROTEIN NARX-RELATED"/>
    <property type="match status" value="1"/>
</dbReference>
<evidence type="ECO:0000259" key="13">
    <source>
        <dbReference type="Pfam" id="PF07730"/>
    </source>
</evidence>
<dbReference type="EMBL" id="JAYMRS010000002">
    <property type="protein sequence ID" value="MFB8767631.1"/>
    <property type="molecule type" value="Genomic_DNA"/>
</dbReference>
<feature type="coiled-coil region" evidence="9">
    <location>
        <begin position="147"/>
        <end position="187"/>
    </location>
</feature>
<evidence type="ECO:0000256" key="6">
    <source>
        <dbReference type="ARBA" id="ARBA00022777"/>
    </source>
</evidence>
<evidence type="ECO:0000313" key="16">
    <source>
        <dbReference type="Proteomes" id="UP001585053"/>
    </source>
</evidence>
<dbReference type="PANTHER" id="PTHR24421:SF10">
    <property type="entry name" value="NITRATE_NITRITE SENSOR PROTEIN NARQ"/>
    <property type="match status" value="1"/>
</dbReference>
<keyword evidence="11" id="KW-0812">Transmembrane</keyword>
<keyword evidence="4" id="KW-0808">Transferase</keyword>
<feature type="domain" description="Histidine kinase/HSP90-like ATPase" evidence="12">
    <location>
        <begin position="293"/>
        <end position="380"/>
    </location>
</feature>
<evidence type="ECO:0000256" key="3">
    <source>
        <dbReference type="ARBA" id="ARBA00022553"/>
    </source>
</evidence>
<keyword evidence="5" id="KW-0547">Nucleotide-binding</keyword>
<evidence type="ECO:0000256" key="11">
    <source>
        <dbReference type="SAM" id="Phobius"/>
    </source>
</evidence>
<dbReference type="InterPro" id="IPR050482">
    <property type="entry name" value="Sensor_HK_TwoCompSys"/>
</dbReference>
<sequence length="397" mass="42548">MGIPAKALPRPLDAALAVALFVLTMVLAATDPVEGAVGAVSVIGGALACAPVAFRDRLPVWVAFVSLVGCVLVAVFGVFQTSLQIALGVALYSVASRRERGVSVRIGLFSALCLTVADLSRGEYLFAPSALWWVLSVGAAVSIGYSVRVHRERLTDLRDRARRAEERREEEARRRVMEERLRIARELHDVVAHNITLINVQAEVAAHLLREDPDEAERALTHVREGGRSVLAEMSALLSVMRAEEGEGPPTAPAPSLERLSKLVEAFEEAGVAVDYRVEGAPTGLPSGTDLVAYRIVQEALTNARRHGGGGVRVRLRHGEGGLSIDVRNPLPPSTERRRRSTEGSGSGIIGMRERVAAVGGNLWTGNVDDGFLVRAFLPAGEAHDRREPVPGGEEGV</sequence>
<accession>A0ABV5DSR9</accession>
<name>A0ABV5DSR9_9ACTN</name>
<keyword evidence="11" id="KW-0472">Membrane</keyword>
<dbReference type="SUPFAM" id="SSF55874">
    <property type="entry name" value="ATPase domain of HSP90 chaperone/DNA topoisomerase II/histidine kinase"/>
    <property type="match status" value="1"/>
</dbReference>
<keyword evidence="11" id="KW-1133">Transmembrane helix</keyword>
<dbReference type="InterPro" id="IPR036890">
    <property type="entry name" value="HATPase_C_sf"/>
</dbReference>
<keyword evidence="9" id="KW-0175">Coiled coil</keyword>
<evidence type="ECO:0000259" key="14">
    <source>
        <dbReference type="Pfam" id="PF23539"/>
    </source>
</evidence>
<feature type="domain" description="DUF7134" evidence="14">
    <location>
        <begin position="11"/>
        <end position="121"/>
    </location>
</feature>
<evidence type="ECO:0000256" key="1">
    <source>
        <dbReference type="ARBA" id="ARBA00000085"/>
    </source>
</evidence>
<dbReference type="CDD" id="cd16917">
    <property type="entry name" value="HATPase_UhpB-NarQ-NarX-like"/>
    <property type="match status" value="1"/>
</dbReference>
<evidence type="ECO:0000256" key="9">
    <source>
        <dbReference type="SAM" id="Coils"/>
    </source>
</evidence>
<keyword evidence="7" id="KW-0067">ATP-binding</keyword>
<keyword evidence="16" id="KW-1185">Reference proteome</keyword>
<evidence type="ECO:0000256" key="5">
    <source>
        <dbReference type="ARBA" id="ARBA00022741"/>
    </source>
</evidence>
<protein>
    <recommendedName>
        <fullName evidence="2">histidine kinase</fullName>
        <ecNumber evidence="2">2.7.13.3</ecNumber>
    </recommendedName>
</protein>
<evidence type="ECO:0000313" key="15">
    <source>
        <dbReference type="EMBL" id="MFB8767631.1"/>
    </source>
</evidence>
<comment type="caution">
    <text evidence="15">The sequence shown here is derived from an EMBL/GenBank/DDBJ whole genome shotgun (WGS) entry which is preliminary data.</text>
</comment>
<feature type="domain" description="Signal transduction histidine kinase subgroup 3 dimerisation and phosphoacceptor" evidence="13">
    <location>
        <begin position="179"/>
        <end position="244"/>
    </location>
</feature>
<dbReference type="Proteomes" id="UP001585053">
    <property type="component" value="Unassembled WGS sequence"/>
</dbReference>
<reference evidence="15 16" key="1">
    <citation type="submission" date="2024-01" db="EMBL/GenBank/DDBJ databases">
        <title>Genome mining of biosynthetic gene clusters to explore secondary metabolites of Streptomyces sp.</title>
        <authorList>
            <person name="Baig A."/>
            <person name="Ajitkumar Shintre N."/>
            <person name="Kumar H."/>
            <person name="Anbarasu A."/>
            <person name="Ramaiah S."/>
        </authorList>
    </citation>
    <scope>NUCLEOTIDE SEQUENCE [LARGE SCALE GENOMIC DNA]</scope>
    <source>
        <strain evidence="15 16">A01</strain>
    </source>
</reference>
<dbReference type="Pfam" id="PF07730">
    <property type="entry name" value="HisKA_3"/>
    <property type="match status" value="1"/>
</dbReference>
<dbReference type="Pfam" id="PF23539">
    <property type="entry name" value="DUF7134"/>
    <property type="match status" value="1"/>
</dbReference>
<dbReference type="InterPro" id="IPR011712">
    <property type="entry name" value="Sig_transdc_His_kin_sub3_dim/P"/>
</dbReference>
<dbReference type="Gene3D" id="3.30.565.10">
    <property type="entry name" value="Histidine kinase-like ATPase, C-terminal domain"/>
    <property type="match status" value="1"/>
</dbReference>
<gene>
    <name evidence="15" type="ORF">VSQ78_07935</name>
</gene>
<comment type="catalytic activity">
    <reaction evidence="1">
        <text>ATP + protein L-histidine = ADP + protein N-phospho-L-histidine.</text>
        <dbReference type="EC" id="2.7.13.3"/>
    </reaction>
</comment>
<feature type="transmembrane region" description="Helical" evidence="11">
    <location>
        <begin position="60"/>
        <end position="90"/>
    </location>
</feature>
<feature type="transmembrane region" description="Helical" evidence="11">
    <location>
        <begin position="125"/>
        <end position="147"/>
    </location>
</feature>
<evidence type="ECO:0000256" key="7">
    <source>
        <dbReference type="ARBA" id="ARBA00022840"/>
    </source>
</evidence>
<evidence type="ECO:0000259" key="12">
    <source>
        <dbReference type="Pfam" id="PF02518"/>
    </source>
</evidence>
<evidence type="ECO:0000256" key="8">
    <source>
        <dbReference type="ARBA" id="ARBA00023012"/>
    </source>
</evidence>
<keyword evidence="8" id="KW-0902">Two-component regulatory system</keyword>
<dbReference type="Gene3D" id="1.20.5.1930">
    <property type="match status" value="1"/>
</dbReference>
<evidence type="ECO:0000256" key="4">
    <source>
        <dbReference type="ARBA" id="ARBA00022679"/>
    </source>
</evidence>
<evidence type="ECO:0000256" key="2">
    <source>
        <dbReference type="ARBA" id="ARBA00012438"/>
    </source>
</evidence>
<dbReference type="InterPro" id="IPR055558">
    <property type="entry name" value="DUF7134"/>
</dbReference>
<keyword evidence="6 15" id="KW-0418">Kinase</keyword>
<evidence type="ECO:0000256" key="10">
    <source>
        <dbReference type="SAM" id="MobiDB-lite"/>
    </source>
</evidence>
<feature type="transmembrane region" description="Helical" evidence="11">
    <location>
        <begin position="36"/>
        <end position="54"/>
    </location>
</feature>
<dbReference type="GO" id="GO:0016301">
    <property type="term" value="F:kinase activity"/>
    <property type="evidence" value="ECO:0007669"/>
    <property type="project" value="UniProtKB-KW"/>
</dbReference>
<dbReference type="InterPro" id="IPR003594">
    <property type="entry name" value="HATPase_dom"/>
</dbReference>
<keyword evidence="3" id="KW-0597">Phosphoprotein</keyword>
<dbReference type="RefSeq" id="WP_376737044.1">
    <property type="nucleotide sequence ID" value="NZ_JAYMRS010000002.1"/>
</dbReference>
<feature type="region of interest" description="Disordered" evidence="10">
    <location>
        <begin position="322"/>
        <end position="349"/>
    </location>
</feature>
<dbReference type="Pfam" id="PF02518">
    <property type="entry name" value="HATPase_c"/>
    <property type="match status" value="1"/>
</dbReference>